<dbReference type="Gene3D" id="3.30.710.10">
    <property type="entry name" value="Potassium Channel Kv1.1, Chain A"/>
    <property type="match status" value="1"/>
</dbReference>
<dbReference type="Gene3D" id="2.60.210.10">
    <property type="entry name" value="Apoptosis, Tumor Necrosis Factor Receptor Associated Protein 2, Chain A"/>
    <property type="match status" value="1"/>
</dbReference>
<dbReference type="Pfam" id="PF00917">
    <property type="entry name" value="MATH"/>
    <property type="match status" value="1"/>
</dbReference>
<dbReference type="RefSeq" id="XP_053590737.1">
    <property type="nucleotide sequence ID" value="XM_053726543.1"/>
</dbReference>
<dbReference type="CDD" id="cd18186">
    <property type="entry name" value="BTB_POZ_ZBTB_KLHL-like"/>
    <property type="match status" value="1"/>
</dbReference>
<evidence type="ECO:0000313" key="4">
    <source>
        <dbReference type="EMBL" id="KAF1767971.1"/>
    </source>
</evidence>
<dbReference type="SUPFAM" id="SSF54695">
    <property type="entry name" value="POZ domain"/>
    <property type="match status" value="1"/>
</dbReference>
<dbReference type="InterPro" id="IPR052664">
    <property type="entry name" value="BTB-MATH_domain_protein"/>
</dbReference>
<dbReference type="GeneID" id="9806805"/>
<dbReference type="SMART" id="SM00225">
    <property type="entry name" value="BTB"/>
    <property type="match status" value="1"/>
</dbReference>
<dbReference type="InterPro" id="IPR008974">
    <property type="entry name" value="TRAF-like"/>
</dbReference>
<dbReference type="InterPro" id="IPR011333">
    <property type="entry name" value="SKP1/BTB/POZ_sf"/>
</dbReference>
<dbReference type="Proteomes" id="UP000483820">
    <property type="component" value="Chromosome II"/>
</dbReference>
<feature type="domain" description="MATH" evidence="3">
    <location>
        <begin position="106"/>
        <end position="230"/>
    </location>
</feature>
<dbReference type="InterPro" id="IPR000210">
    <property type="entry name" value="BTB/POZ_dom"/>
</dbReference>
<dbReference type="SUPFAM" id="SSF49599">
    <property type="entry name" value="TRAF domain-like"/>
    <property type="match status" value="1"/>
</dbReference>
<sequence length="413" mass="48758">MENEEKRINNTLTEWTVEKFLDMRKEVLERQKDLEKSNMEMVEKLRLCDEKIEKLEKELQPKLNETDKTLKPEISPEMEENNDTAVITTQDFQENDEEMISTSGKYFVLKHTFNNVSSFEDGTDYFSEKEEHFGVPWKIQVERYNGFLKLYLRNELLRNTEKKWEIEVENEMKIVSPSSGGRKEKREEKARDVFKSDDNFTGWGYSHFMEWDELEKNFVFDDCFCVEIAVKVKKMTGIYKQNLRSFDKTMEQYSDTVLIVNDEKFYVLKSTLATDSPYFKTLFMRKFNEAQNTEIKLSGIDPDDFQKYLEVLYGEQAIDELTVERILMVADMYDTPLAIKKCENFLQKESKKTLKKKVELSSRYKLAALKKQCLEEIKSVDDLKSVIPGDVHDLNPSIMAELFQKSLSFHNSN</sequence>
<evidence type="ECO:0008006" key="6">
    <source>
        <dbReference type="Google" id="ProtNLM"/>
    </source>
</evidence>
<comment type="caution">
    <text evidence="4">The sequence shown here is derived from an EMBL/GenBank/DDBJ whole genome shotgun (WGS) entry which is preliminary data.</text>
</comment>
<evidence type="ECO:0000313" key="5">
    <source>
        <dbReference type="Proteomes" id="UP000483820"/>
    </source>
</evidence>
<dbReference type="PANTHER" id="PTHR22743">
    <property type="entry name" value="MEPRIN/TRAF-LIKE MATH FAMILY-C.ELEGANS"/>
    <property type="match status" value="1"/>
</dbReference>
<feature type="domain" description="BTB" evidence="2">
    <location>
        <begin position="254"/>
        <end position="313"/>
    </location>
</feature>
<dbReference type="EMBL" id="WUAV01000002">
    <property type="protein sequence ID" value="KAF1767971.1"/>
    <property type="molecule type" value="Genomic_DNA"/>
</dbReference>
<dbReference type="PROSITE" id="PS50144">
    <property type="entry name" value="MATH"/>
    <property type="match status" value="1"/>
</dbReference>
<keyword evidence="1" id="KW-0175">Coiled coil</keyword>
<evidence type="ECO:0000259" key="3">
    <source>
        <dbReference type="PROSITE" id="PS50144"/>
    </source>
</evidence>
<protein>
    <recommendedName>
        <fullName evidence="6">BTB domain-containing protein</fullName>
    </recommendedName>
</protein>
<dbReference type="InterPro" id="IPR002083">
    <property type="entry name" value="MATH/TRAF_dom"/>
</dbReference>
<dbReference type="CTD" id="9806805"/>
<dbReference type="AlphaFoldDB" id="A0A6A5HLF5"/>
<dbReference type="KEGG" id="crq:GCK72_007932"/>
<accession>A0A6A5HLF5</accession>
<name>A0A6A5HLF5_CAERE</name>
<evidence type="ECO:0000256" key="1">
    <source>
        <dbReference type="SAM" id="Coils"/>
    </source>
</evidence>
<organism evidence="4 5">
    <name type="scientific">Caenorhabditis remanei</name>
    <name type="common">Caenorhabditis vulgaris</name>
    <dbReference type="NCBI Taxonomy" id="31234"/>
    <lineage>
        <taxon>Eukaryota</taxon>
        <taxon>Metazoa</taxon>
        <taxon>Ecdysozoa</taxon>
        <taxon>Nematoda</taxon>
        <taxon>Chromadorea</taxon>
        <taxon>Rhabditida</taxon>
        <taxon>Rhabditina</taxon>
        <taxon>Rhabditomorpha</taxon>
        <taxon>Rhabditoidea</taxon>
        <taxon>Rhabditidae</taxon>
        <taxon>Peloderinae</taxon>
        <taxon>Caenorhabditis</taxon>
    </lineage>
</organism>
<dbReference type="Pfam" id="PF00651">
    <property type="entry name" value="BTB"/>
    <property type="match status" value="1"/>
</dbReference>
<dbReference type="PANTHER" id="PTHR22743:SF165">
    <property type="entry name" value="BTB AND MATH DOMAIN CONTAINING-RELATED"/>
    <property type="match status" value="1"/>
</dbReference>
<evidence type="ECO:0000259" key="2">
    <source>
        <dbReference type="PROSITE" id="PS50097"/>
    </source>
</evidence>
<dbReference type="CDD" id="cd00121">
    <property type="entry name" value="MATH"/>
    <property type="match status" value="1"/>
</dbReference>
<reference evidence="4 5" key="1">
    <citation type="submission" date="2019-12" db="EMBL/GenBank/DDBJ databases">
        <title>Chromosome-level assembly of the Caenorhabditis remanei genome.</title>
        <authorList>
            <person name="Teterina A.A."/>
            <person name="Willis J.H."/>
            <person name="Phillips P.C."/>
        </authorList>
    </citation>
    <scope>NUCLEOTIDE SEQUENCE [LARGE SCALE GENOMIC DNA]</scope>
    <source>
        <strain evidence="4 5">PX506</strain>
        <tissue evidence="4">Whole organism</tissue>
    </source>
</reference>
<gene>
    <name evidence="4" type="ORF">GCK72_007932</name>
</gene>
<proteinExistence type="predicted"/>
<dbReference type="PROSITE" id="PS50097">
    <property type="entry name" value="BTB"/>
    <property type="match status" value="1"/>
</dbReference>
<feature type="coiled-coil region" evidence="1">
    <location>
        <begin position="25"/>
        <end position="58"/>
    </location>
</feature>
<dbReference type="SMART" id="SM00061">
    <property type="entry name" value="MATH"/>
    <property type="match status" value="1"/>
</dbReference>